<protein>
    <recommendedName>
        <fullName evidence="4">RxLR-like protein</fullName>
    </recommendedName>
</protein>
<feature type="signal peptide" evidence="1">
    <location>
        <begin position="1"/>
        <end position="22"/>
    </location>
</feature>
<reference evidence="3" key="1">
    <citation type="submission" date="2014-09" db="EMBL/GenBank/DDBJ databases">
        <authorList>
            <person name="Sharma Rahul"/>
            <person name="Thines Marco"/>
        </authorList>
    </citation>
    <scope>NUCLEOTIDE SEQUENCE [LARGE SCALE GENOMIC DNA]</scope>
</reference>
<evidence type="ECO:0000313" key="3">
    <source>
        <dbReference type="Proteomes" id="UP000054928"/>
    </source>
</evidence>
<keyword evidence="1" id="KW-0732">Signal</keyword>
<dbReference type="RefSeq" id="XP_024584222.1">
    <property type="nucleotide sequence ID" value="XM_024718865.1"/>
</dbReference>
<organism evidence="2 3">
    <name type="scientific">Plasmopara halstedii</name>
    <name type="common">Downy mildew of sunflower</name>
    <dbReference type="NCBI Taxonomy" id="4781"/>
    <lineage>
        <taxon>Eukaryota</taxon>
        <taxon>Sar</taxon>
        <taxon>Stramenopiles</taxon>
        <taxon>Oomycota</taxon>
        <taxon>Peronosporomycetes</taxon>
        <taxon>Peronosporales</taxon>
        <taxon>Peronosporaceae</taxon>
        <taxon>Plasmopara</taxon>
    </lineage>
</organism>
<name>A0A0P1AZI9_PLAHL</name>
<dbReference type="GeneID" id="36400237"/>
<accession>A0A0P1AZI9</accession>
<dbReference type="AlphaFoldDB" id="A0A0P1AZI9"/>
<proteinExistence type="predicted"/>
<evidence type="ECO:0000313" key="2">
    <source>
        <dbReference type="EMBL" id="CEG47853.1"/>
    </source>
</evidence>
<sequence>MPMTCFIISVAPGLALVWLIDAEYSAAYDETLLSASRDHWKWSVIPPYTHFSIYPDAQRTAAVETCSCQQFAPVGLNSVLAERLTIHCESRSLIQDLTKCLVAQTFYVRDSSLGMFQKLFGNRPNFKGTESELRKMSLPSIGLLIQEAYQEPLATGSFRREVALKQVYRVAWLDLPRDDFQPEE</sequence>
<feature type="chain" id="PRO_5006059070" description="RxLR-like protein" evidence="1">
    <location>
        <begin position="23"/>
        <end position="184"/>
    </location>
</feature>
<dbReference type="EMBL" id="CCYD01002864">
    <property type="protein sequence ID" value="CEG47853.1"/>
    <property type="molecule type" value="Genomic_DNA"/>
</dbReference>
<dbReference type="Proteomes" id="UP000054928">
    <property type="component" value="Unassembled WGS sequence"/>
</dbReference>
<evidence type="ECO:0000256" key="1">
    <source>
        <dbReference type="SAM" id="SignalP"/>
    </source>
</evidence>
<keyword evidence="3" id="KW-1185">Reference proteome</keyword>
<evidence type="ECO:0008006" key="4">
    <source>
        <dbReference type="Google" id="ProtNLM"/>
    </source>
</evidence>